<keyword evidence="7" id="KW-1185">Reference proteome</keyword>
<dbReference type="PANTHER" id="PTHR47718:SF7">
    <property type="entry name" value="PROTEIN FAR1-RELATED SEQUENCE"/>
    <property type="match status" value="1"/>
</dbReference>
<dbReference type="InterPro" id="IPR006564">
    <property type="entry name" value="Znf_PMZ"/>
</dbReference>
<evidence type="ECO:0000256" key="2">
    <source>
        <dbReference type="ARBA" id="ARBA00022771"/>
    </source>
</evidence>
<evidence type="ECO:0000256" key="4">
    <source>
        <dbReference type="PROSITE-ProRule" id="PRU00325"/>
    </source>
</evidence>
<keyword evidence="1" id="KW-0479">Metal-binding</keyword>
<dbReference type="PANTHER" id="PTHR47718">
    <property type="entry name" value="OS01G0519700 PROTEIN"/>
    <property type="match status" value="1"/>
</dbReference>
<name>A0ABQ8HCV8_9ROSI</name>
<keyword evidence="2 4" id="KW-0863">Zinc-finger</keyword>
<keyword evidence="3" id="KW-0862">Zinc</keyword>
<sequence length="356" mass="40874">MEGASESMLNTTDDDNRFSAGVKVMDHMVDQAGGYASVGHMIKDLHNIIDAKRKTLFTNSDVDAIISWILKTFLSAMHGKYPTSVVTNGDKTMLKEIKAEISGSNTSLRLNCMRRLTSSGCMEMYGDKDVCKTLKLYEYMRQIDRAMERLRHTEMKDDFENLNEHHILVTHLELLEKHATELYTRGIFQLVHDKIEEKAKLSICKFVDGVESQTYTFRKFDGGNKTWNVSYNPMLSMLQCSCKLFEAAGIPYRHTLGVMKAQNMRRIPRTLLMTRWIINAKKDFNNKQGIQLVTDEFMYDYRLGSLSARCSKMCYFASLTTDGHQKAKLAIDYLYRNAVTNTIFKYRNGRICPTTA</sequence>
<proteinExistence type="predicted"/>
<dbReference type="Proteomes" id="UP000827721">
    <property type="component" value="Unassembled WGS sequence"/>
</dbReference>
<reference evidence="6 7" key="1">
    <citation type="submission" date="2021-02" db="EMBL/GenBank/DDBJ databases">
        <title>Plant Genome Project.</title>
        <authorList>
            <person name="Zhang R.-G."/>
        </authorList>
    </citation>
    <scope>NUCLEOTIDE SEQUENCE [LARGE SCALE GENOMIC DNA]</scope>
    <source>
        <tissue evidence="6">Leaves</tissue>
    </source>
</reference>
<accession>A0ABQ8HCV8</accession>
<feature type="domain" description="SWIM-type" evidence="5">
    <location>
        <begin position="231"/>
        <end position="263"/>
    </location>
</feature>
<dbReference type="EMBL" id="JAFEMO010000012">
    <property type="protein sequence ID" value="KAH7554331.1"/>
    <property type="molecule type" value="Genomic_DNA"/>
</dbReference>
<dbReference type="InterPro" id="IPR007527">
    <property type="entry name" value="Znf_SWIM"/>
</dbReference>
<protein>
    <recommendedName>
        <fullName evidence="5">SWIM-type domain-containing protein</fullName>
    </recommendedName>
</protein>
<evidence type="ECO:0000313" key="7">
    <source>
        <dbReference type="Proteomes" id="UP000827721"/>
    </source>
</evidence>
<dbReference type="PROSITE" id="PS50966">
    <property type="entry name" value="ZF_SWIM"/>
    <property type="match status" value="1"/>
</dbReference>
<evidence type="ECO:0000256" key="3">
    <source>
        <dbReference type="ARBA" id="ARBA00022833"/>
    </source>
</evidence>
<evidence type="ECO:0000313" key="6">
    <source>
        <dbReference type="EMBL" id="KAH7554331.1"/>
    </source>
</evidence>
<comment type="caution">
    <text evidence="6">The sequence shown here is derived from an EMBL/GenBank/DDBJ whole genome shotgun (WGS) entry which is preliminary data.</text>
</comment>
<evidence type="ECO:0000259" key="5">
    <source>
        <dbReference type="PROSITE" id="PS50966"/>
    </source>
</evidence>
<gene>
    <name evidence="6" type="ORF">JRO89_XS12G0166000</name>
</gene>
<dbReference type="SMART" id="SM00575">
    <property type="entry name" value="ZnF_PMZ"/>
    <property type="match status" value="1"/>
</dbReference>
<organism evidence="6 7">
    <name type="scientific">Xanthoceras sorbifolium</name>
    <dbReference type="NCBI Taxonomy" id="99658"/>
    <lineage>
        <taxon>Eukaryota</taxon>
        <taxon>Viridiplantae</taxon>
        <taxon>Streptophyta</taxon>
        <taxon>Embryophyta</taxon>
        <taxon>Tracheophyta</taxon>
        <taxon>Spermatophyta</taxon>
        <taxon>Magnoliopsida</taxon>
        <taxon>eudicotyledons</taxon>
        <taxon>Gunneridae</taxon>
        <taxon>Pentapetalae</taxon>
        <taxon>rosids</taxon>
        <taxon>malvids</taxon>
        <taxon>Sapindales</taxon>
        <taxon>Sapindaceae</taxon>
        <taxon>Xanthoceroideae</taxon>
        <taxon>Xanthoceras</taxon>
    </lineage>
</organism>
<evidence type="ECO:0000256" key="1">
    <source>
        <dbReference type="ARBA" id="ARBA00022723"/>
    </source>
</evidence>